<name>A0AAD7KB03_9AGAR</name>
<accession>A0AAD7KB03</accession>
<organism evidence="1 2">
    <name type="scientific">Mycena maculata</name>
    <dbReference type="NCBI Taxonomy" id="230809"/>
    <lineage>
        <taxon>Eukaryota</taxon>
        <taxon>Fungi</taxon>
        <taxon>Dikarya</taxon>
        <taxon>Basidiomycota</taxon>
        <taxon>Agaricomycotina</taxon>
        <taxon>Agaricomycetes</taxon>
        <taxon>Agaricomycetidae</taxon>
        <taxon>Agaricales</taxon>
        <taxon>Marasmiineae</taxon>
        <taxon>Mycenaceae</taxon>
        <taxon>Mycena</taxon>
    </lineage>
</organism>
<dbReference type="EMBL" id="JARJLG010000004">
    <property type="protein sequence ID" value="KAJ7781698.1"/>
    <property type="molecule type" value="Genomic_DNA"/>
</dbReference>
<proteinExistence type="predicted"/>
<keyword evidence="2" id="KW-1185">Reference proteome</keyword>
<evidence type="ECO:0008006" key="3">
    <source>
        <dbReference type="Google" id="ProtNLM"/>
    </source>
</evidence>
<gene>
    <name evidence="1" type="ORF">DFH07DRAFT_791220</name>
</gene>
<protein>
    <recommendedName>
        <fullName evidence="3">F-box domain-containing protein</fullName>
    </recommendedName>
</protein>
<sequence>MSTACDLRRVVAEADCEIAHYESILVKIREKRRNAQLQLDSIVFPISSLPPEITSEIFILCLPTSSLDRQWNSVNAHEAPMVLSHVCRTWRAIAISTPTLWAQIDLEMHDDHSLDVFKTWVGRSRAHPLSLKFHGWTGKDAPAVFETFACCSEWNPWNFPLLQKLSLSHSWKEWWEEGATIETFVNTPFLRVVSLGAVSPSSLALPWQQLTAFTGTGLTIPECLEVLKLSPNLVECAFAASDEMETCPLVTHSNLQSLTLFRRSVSNDDDYRDAVSSTIVLRLLTLSALQTLRILDCVYDDFEEVDFSAFLERS</sequence>
<dbReference type="Gene3D" id="1.20.1280.50">
    <property type="match status" value="1"/>
</dbReference>
<dbReference type="Proteomes" id="UP001215280">
    <property type="component" value="Unassembled WGS sequence"/>
</dbReference>
<evidence type="ECO:0000313" key="1">
    <source>
        <dbReference type="EMBL" id="KAJ7781698.1"/>
    </source>
</evidence>
<dbReference type="AlphaFoldDB" id="A0AAD7KB03"/>
<reference evidence="1" key="1">
    <citation type="submission" date="2023-03" db="EMBL/GenBank/DDBJ databases">
        <title>Massive genome expansion in bonnet fungi (Mycena s.s.) driven by repeated elements and novel gene families across ecological guilds.</title>
        <authorList>
            <consortium name="Lawrence Berkeley National Laboratory"/>
            <person name="Harder C.B."/>
            <person name="Miyauchi S."/>
            <person name="Viragh M."/>
            <person name="Kuo A."/>
            <person name="Thoen E."/>
            <person name="Andreopoulos B."/>
            <person name="Lu D."/>
            <person name="Skrede I."/>
            <person name="Drula E."/>
            <person name="Henrissat B."/>
            <person name="Morin E."/>
            <person name="Kohler A."/>
            <person name="Barry K."/>
            <person name="LaButti K."/>
            <person name="Morin E."/>
            <person name="Salamov A."/>
            <person name="Lipzen A."/>
            <person name="Mereny Z."/>
            <person name="Hegedus B."/>
            <person name="Baldrian P."/>
            <person name="Stursova M."/>
            <person name="Weitz H."/>
            <person name="Taylor A."/>
            <person name="Grigoriev I.V."/>
            <person name="Nagy L.G."/>
            <person name="Martin F."/>
            <person name="Kauserud H."/>
        </authorList>
    </citation>
    <scope>NUCLEOTIDE SEQUENCE</scope>
    <source>
        <strain evidence="1">CBHHK188m</strain>
    </source>
</reference>
<evidence type="ECO:0000313" key="2">
    <source>
        <dbReference type="Proteomes" id="UP001215280"/>
    </source>
</evidence>
<comment type="caution">
    <text evidence="1">The sequence shown here is derived from an EMBL/GenBank/DDBJ whole genome shotgun (WGS) entry which is preliminary data.</text>
</comment>